<sequence>MSSLLYVFQAAGNAIGEGASQNGFLNAALGNNVKGTSFQRGSINLVCLNNGGHQVAEGWLNVVVGNSGDSQKTKGFTIAIANKATEEQNFDGQTIGLLNSAPKQTAAPGSIVSAKQVENKC</sequence>
<protein>
    <submittedName>
        <fullName evidence="1">Uncharacterized protein</fullName>
    </submittedName>
</protein>
<accession>A0A9Q0S860</accession>
<keyword evidence="2" id="KW-1185">Reference proteome</keyword>
<evidence type="ECO:0000313" key="2">
    <source>
        <dbReference type="Proteomes" id="UP001151699"/>
    </source>
</evidence>
<proteinExistence type="predicted"/>
<dbReference type="Proteomes" id="UP001151699">
    <property type="component" value="Chromosome A"/>
</dbReference>
<comment type="caution">
    <text evidence="1">The sequence shown here is derived from an EMBL/GenBank/DDBJ whole genome shotgun (WGS) entry which is preliminary data.</text>
</comment>
<gene>
    <name evidence="1" type="ORF">Bhyg_04201</name>
</gene>
<reference evidence="1" key="1">
    <citation type="submission" date="2022-07" db="EMBL/GenBank/DDBJ databases">
        <authorList>
            <person name="Trinca V."/>
            <person name="Uliana J.V.C."/>
            <person name="Torres T.T."/>
            <person name="Ward R.J."/>
            <person name="Monesi N."/>
        </authorList>
    </citation>
    <scope>NUCLEOTIDE SEQUENCE</scope>
    <source>
        <strain evidence="1">HSMRA1968</strain>
        <tissue evidence="1">Whole embryos</tissue>
    </source>
</reference>
<dbReference type="EMBL" id="WJQU01000001">
    <property type="protein sequence ID" value="KAJ6648969.1"/>
    <property type="molecule type" value="Genomic_DNA"/>
</dbReference>
<organism evidence="1 2">
    <name type="scientific">Pseudolycoriella hygida</name>
    <dbReference type="NCBI Taxonomy" id="35572"/>
    <lineage>
        <taxon>Eukaryota</taxon>
        <taxon>Metazoa</taxon>
        <taxon>Ecdysozoa</taxon>
        <taxon>Arthropoda</taxon>
        <taxon>Hexapoda</taxon>
        <taxon>Insecta</taxon>
        <taxon>Pterygota</taxon>
        <taxon>Neoptera</taxon>
        <taxon>Endopterygota</taxon>
        <taxon>Diptera</taxon>
        <taxon>Nematocera</taxon>
        <taxon>Sciaroidea</taxon>
        <taxon>Sciaridae</taxon>
        <taxon>Pseudolycoriella</taxon>
    </lineage>
</organism>
<name>A0A9Q0S860_9DIPT</name>
<dbReference type="AlphaFoldDB" id="A0A9Q0S860"/>
<evidence type="ECO:0000313" key="1">
    <source>
        <dbReference type="EMBL" id="KAJ6648969.1"/>
    </source>
</evidence>